<dbReference type="EMBL" id="BAABKY010000002">
    <property type="protein sequence ID" value="GAA5074326.1"/>
    <property type="molecule type" value="Genomic_DNA"/>
</dbReference>
<sequence length="162" mass="16902">MRSPGLTILLAAQLAVVPAVVCAAEPLGTEWVAVDLALLDELRGGFTTSDGMALSFGIERAVFVNGALLATTRVQIPDVARMTAEQAQELARFNEGVVVQVGPGNTFERNGNLNGVLIQNTLDGQDIRALTTVNVGVDTLGAFQDLNTQQALSNALVTAATP</sequence>
<reference evidence="3" key="1">
    <citation type="journal article" date="2019" name="Int. J. Syst. Evol. Microbiol.">
        <title>The Global Catalogue of Microorganisms (GCM) 10K type strain sequencing project: providing services to taxonomists for standard genome sequencing and annotation.</title>
        <authorList>
            <consortium name="The Broad Institute Genomics Platform"/>
            <consortium name="The Broad Institute Genome Sequencing Center for Infectious Disease"/>
            <person name="Wu L."/>
            <person name="Ma J."/>
        </authorList>
    </citation>
    <scope>NUCLEOTIDE SEQUENCE [LARGE SCALE GENOMIC DNA]</scope>
    <source>
        <strain evidence="3">JCM 19212</strain>
    </source>
</reference>
<evidence type="ECO:0000256" key="1">
    <source>
        <dbReference type="SAM" id="SignalP"/>
    </source>
</evidence>
<evidence type="ECO:0000313" key="3">
    <source>
        <dbReference type="Proteomes" id="UP001501083"/>
    </source>
</evidence>
<gene>
    <name evidence="2" type="ORF">GCM10025759_16490</name>
</gene>
<dbReference type="Proteomes" id="UP001501083">
    <property type="component" value="Unassembled WGS sequence"/>
</dbReference>
<accession>A0ABP9LFK3</accession>
<name>A0ABP9LFK3_9GAMM</name>
<keyword evidence="1" id="KW-0732">Signal</keyword>
<organism evidence="2 3">
    <name type="scientific">Lysobacter panacisoli</name>
    <dbReference type="NCBI Taxonomy" id="1255263"/>
    <lineage>
        <taxon>Bacteria</taxon>
        <taxon>Pseudomonadati</taxon>
        <taxon>Pseudomonadota</taxon>
        <taxon>Gammaproteobacteria</taxon>
        <taxon>Lysobacterales</taxon>
        <taxon>Lysobacteraceae</taxon>
        <taxon>Lysobacter</taxon>
    </lineage>
</organism>
<feature type="signal peptide" evidence="1">
    <location>
        <begin position="1"/>
        <end position="23"/>
    </location>
</feature>
<keyword evidence="3" id="KW-1185">Reference proteome</keyword>
<evidence type="ECO:0000313" key="2">
    <source>
        <dbReference type="EMBL" id="GAA5074326.1"/>
    </source>
</evidence>
<proteinExistence type="predicted"/>
<feature type="chain" id="PRO_5046967448" evidence="1">
    <location>
        <begin position="24"/>
        <end position="162"/>
    </location>
</feature>
<comment type="caution">
    <text evidence="2">The sequence shown here is derived from an EMBL/GenBank/DDBJ whole genome shotgun (WGS) entry which is preliminary data.</text>
</comment>
<protein>
    <submittedName>
        <fullName evidence="2">Uncharacterized protein</fullName>
    </submittedName>
</protein>
<dbReference type="RefSeq" id="WP_158986218.1">
    <property type="nucleotide sequence ID" value="NZ_BAABKY010000002.1"/>
</dbReference>